<evidence type="ECO:0000256" key="3">
    <source>
        <dbReference type="ARBA" id="ARBA00022801"/>
    </source>
</evidence>
<dbReference type="InterPro" id="IPR000064">
    <property type="entry name" value="NLP_P60_dom"/>
</dbReference>
<dbReference type="GO" id="GO:0006508">
    <property type="term" value="P:proteolysis"/>
    <property type="evidence" value="ECO:0007669"/>
    <property type="project" value="UniProtKB-KW"/>
</dbReference>
<proteinExistence type="inferred from homology"/>
<dbReference type="Proteomes" id="UP000006640">
    <property type="component" value="Chromosome"/>
</dbReference>
<dbReference type="Pfam" id="PF00877">
    <property type="entry name" value="NLPC_P60"/>
    <property type="match status" value="1"/>
</dbReference>
<feature type="transmembrane region" description="Helical" evidence="6">
    <location>
        <begin position="53"/>
        <end position="74"/>
    </location>
</feature>
<evidence type="ECO:0000313" key="9">
    <source>
        <dbReference type="Proteomes" id="UP000006640"/>
    </source>
</evidence>
<keyword evidence="9" id="KW-1185">Reference proteome</keyword>
<dbReference type="HOGENOM" id="CLU_701944_0_0_11"/>
<dbReference type="PANTHER" id="PTHR47359:SF3">
    <property type="entry name" value="NLP_P60 DOMAIN-CONTAINING PROTEIN-RELATED"/>
    <property type="match status" value="1"/>
</dbReference>
<dbReference type="GO" id="GO:0008234">
    <property type="term" value="F:cysteine-type peptidase activity"/>
    <property type="evidence" value="ECO:0007669"/>
    <property type="project" value="UniProtKB-KW"/>
</dbReference>
<evidence type="ECO:0000256" key="5">
    <source>
        <dbReference type="SAM" id="MobiDB-lite"/>
    </source>
</evidence>
<keyword evidence="6" id="KW-1133">Transmembrane helix</keyword>
<dbReference type="RefSeq" id="WP_013133323.1">
    <property type="nucleotide sequence ID" value="NC_014165.1"/>
</dbReference>
<gene>
    <name evidence="8" type="ordered locus">Tbis_3095</name>
</gene>
<keyword evidence="2" id="KW-0645">Protease</keyword>
<dbReference type="Gene3D" id="3.90.1720.10">
    <property type="entry name" value="endopeptidase domain like (from Nostoc punctiforme)"/>
    <property type="match status" value="1"/>
</dbReference>
<evidence type="ECO:0000313" key="8">
    <source>
        <dbReference type="EMBL" id="ADG89790.1"/>
    </source>
</evidence>
<evidence type="ECO:0000256" key="4">
    <source>
        <dbReference type="ARBA" id="ARBA00022807"/>
    </source>
</evidence>
<feature type="domain" description="NlpC/P60" evidence="7">
    <location>
        <begin position="323"/>
        <end position="452"/>
    </location>
</feature>
<dbReference type="SUPFAM" id="SSF54001">
    <property type="entry name" value="Cysteine proteinases"/>
    <property type="match status" value="1"/>
</dbReference>
<protein>
    <submittedName>
        <fullName evidence="8">NLP/P60 protein</fullName>
    </submittedName>
</protein>
<keyword evidence="6" id="KW-0812">Transmembrane</keyword>
<dbReference type="OrthoDB" id="5244330at2"/>
<comment type="similarity">
    <text evidence="1">Belongs to the peptidase C40 family.</text>
</comment>
<dbReference type="AlphaFoldDB" id="D6Y854"/>
<dbReference type="InterPro" id="IPR051794">
    <property type="entry name" value="PG_Endopeptidase_C40"/>
</dbReference>
<accession>D6Y854</accession>
<reference evidence="8 9" key="1">
    <citation type="submission" date="2010-01" db="EMBL/GenBank/DDBJ databases">
        <title>The complete genome of Thermobispora bispora DSM 43833.</title>
        <authorList>
            <consortium name="US DOE Joint Genome Institute (JGI-PGF)"/>
            <person name="Lucas S."/>
            <person name="Copeland A."/>
            <person name="Lapidus A."/>
            <person name="Glavina del Rio T."/>
            <person name="Dalin E."/>
            <person name="Tice H."/>
            <person name="Bruce D."/>
            <person name="Goodwin L."/>
            <person name="Pitluck S."/>
            <person name="Kyrpides N."/>
            <person name="Mavromatis K."/>
            <person name="Ivanova N."/>
            <person name="Mikhailova N."/>
            <person name="Chertkov O."/>
            <person name="Brettin T."/>
            <person name="Detter J.C."/>
            <person name="Han C."/>
            <person name="Larimer F."/>
            <person name="Land M."/>
            <person name="Hauser L."/>
            <person name="Markowitz V."/>
            <person name="Cheng J.-F."/>
            <person name="Hugenholtz P."/>
            <person name="Woyke T."/>
            <person name="Wu D."/>
            <person name="Jando M."/>
            <person name="Schneider S."/>
            <person name="Klenk H.-P."/>
            <person name="Eisen J.A."/>
        </authorList>
    </citation>
    <scope>NUCLEOTIDE SEQUENCE [LARGE SCALE GENOMIC DNA]</scope>
    <source>
        <strain evidence="9">ATCC 19993 / DSM 43833 / CBS 139.67 / JCM 10125 / KCTC 9307 / NBRC 14880 / R51</strain>
    </source>
</reference>
<keyword evidence="6" id="KW-0472">Membrane</keyword>
<evidence type="ECO:0000256" key="2">
    <source>
        <dbReference type="ARBA" id="ARBA00022670"/>
    </source>
</evidence>
<keyword evidence="4" id="KW-0788">Thiol protease</keyword>
<feature type="region of interest" description="Disordered" evidence="5">
    <location>
        <begin position="93"/>
        <end position="133"/>
    </location>
</feature>
<dbReference type="InterPro" id="IPR038765">
    <property type="entry name" value="Papain-like_cys_pep_sf"/>
</dbReference>
<dbReference type="KEGG" id="tbi:Tbis_3095"/>
<keyword evidence="3" id="KW-0378">Hydrolase</keyword>
<evidence type="ECO:0000256" key="1">
    <source>
        <dbReference type="ARBA" id="ARBA00007074"/>
    </source>
</evidence>
<name>D6Y854_THEBD</name>
<dbReference type="eggNOG" id="COG0791">
    <property type="taxonomic scope" value="Bacteria"/>
</dbReference>
<dbReference type="PANTHER" id="PTHR47359">
    <property type="entry name" value="PEPTIDOGLYCAN DL-ENDOPEPTIDASE CWLO"/>
    <property type="match status" value="1"/>
</dbReference>
<dbReference type="STRING" id="469371.Tbis_3095"/>
<organism evidence="8 9">
    <name type="scientific">Thermobispora bispora (strain ATCC 19993 / DSM 43833 / CBS 139.67 / JCM 10125 / KCTC 9307 / NBRC 14880 / R51)</name>
    <dbReference type="NCBI Taxonomy" id="469371"/>
    <lineage>
        <taxon>Bacteria</taxon>
        <taxon>Bacillati</taxon>
        <taxon>Actinomycetota</taxon>
        <taxon>Actinomycetes</taxon>
        <taxon>Streptosporangiales</taxon>
        <taxon>Streptosporangiaceae</taxon>
        <taxon>Thermobispora</taxon>
    </lineage>
</organism>
<dbReference type="PROSITE" id="PS51935">
    <property type="entry name" value="NLPC_P60"/>
    <property type="match status" value="1"/>
</dbReference>
<evidence type="ECO:0000259" key="7">
    <source>
        <dbReference type="PROSITE" id="PS51935"/>
    </source>
</evidence>
<sequence>MSGAVLDHRAPGSAPSRSGLARIAAEIRQDLAYRPRPWRRDPARRAAHLRRTVQVIAVLLGSVVVADVVLLAGWQGPDGRRAAVGERPWAALQRNAAGSGDAAAERREPVPERTAGEPARPSDQPTGGSPVAPLQRLHAPHVLVVAERPLGAEVVAAVRGTPGVAAAEVADAAEIRVDGKRVPTMGVDPSTFRSFTPEVTARSDTLWQNIADGAMAVSFDLGRDGGVALGSTVAAGGLRLRVGAYATVGMGSIAAIVSRRTARELGMPEGNALVVSAPKTDSARLRARLRKILPKGTQVVVINPVVVPPKGRTAWPESAFLTAQQVQTVLRAAASKLGSPYVWGAEGPDGFDCSGLVQWAYRQAGVRMPRVAAQQWATGPRIPLAEARPGDLLFWRNDPTNPGYISHVAIYWGNGMMLHAPRRGDVVKISKIYLRNFAGAVRVSPQAAARVG</sequence>
<feature type="compositionally biased region" description="Basic and acidic residues" evidence="5">
    <location>
        <begin position="103"/>
        <end position="115"/>
    </location>
</feature>
<dbReference type="EMBL" id="CP001874">
    <property type="protein sequence ID" value="ADG89790.1"/>
    <property type="molecule type" value="Genomic_DNA"/>
</dbReference>
<evidence type="ECO:0000256" key="6">
    <source>
        <dbReference type="SAM" id="Phobius"/>
    </source>
</evidence>